<dbReference type="Proteomes" id="UP000218334">
    <property type="component" value="Unassembled WGS sequence"/>
</dbReference>
<proteinExistence type="predicted"/>
<dbReference type="Gene3D" id="1.25.40.20">
    <property type="entry name" value="Ankyrin repeat-containing domain"/>
    <property type="match status" value="1"/>
</dbReference>
<evidence type="ECO:0000313" key="1">
    <source>
        <dbReference type="EMBL" id="PBK72135.1"/>
    </source>
</evidence>
<dbReference type="STRING" id="1076256.A0A2H3BMN6"/>
<evidence type="ECO:0008006" key="3">
    <source>
        <dbReference type="Google" id="ProtNLM"/>
    </source>
</evidence>
<evidence type="ECO:0000313" key="2">
    <source>
        <dbReference type="Proteomes" id="UP000218334"/>
    </source>
</evidence>
<dbReference type="AlphaFoldDB" id="A0A2H3BMN6"/>
<dbReference type="EMBL" id="KZ293422">
    <property type="protein sequence ID" value="PBK72135.1"/>
    <property type="molecule type" value="Genomic_DNA"/>
</dbReference>
<protein>
    <recommendedName>
        <fullName evidence="3">Ankyrin</fullName>
    </recommendedName>
</protein>
<dbReference type="SUPFAM" id="SSF48403">
    <property type="entry name" value="Ankyrin repeat"/>
    <property type="match status" value="1"/>
</dbReference>
<organism evidence="1 2">
    <name type="scientific">Armillaria solidipes</name>
    <dbReference type="NCBI Taxonomy" id="1076256"/>
    <lineage>
        <taxon>Eukaryota</taxon>
        <taxon>Fungi</taxon>
        <taxon>Dikarya</taxon>
        <taxon>Basidiomycota</taxon>
        <taxon>Agaricomycotina</taxon>
        <taxon>Agaricomycetes</taxon>
        <taxon>Agaricomycetidae</taxon>
        <taxon>Agaricales</taxon>
        <taxon>Marasmiineae</taxon>
        <taxon>Physalacriaceae</taxon>
        <taxon>Armillaria</taxon>
    </lineage>
</organism>
<name>A0A2H3BMN6_9AGAR</name>
<dbReference type="InterPro" id="IPR036770">
    <property type="entry name" value="Ankyrin_rpt-contain_sf"/>
</dbReference>
<gene>
    <name evidence="1" type="ORF">ARMSODRAFT_1069666</name>
</gene>
<keyword evidence="2" id="KW-1185">Reference proteome</keyword>
<reference evidence="2" key="1">
    <citation type="journal article" date="2017" name="Nat. Ecol. Evol.">
        <title>Genome expansion and lineage-specific genetic innovations in the forest pathogenic fungi Armillaria.</title>
        <authorList>
            <person name="Sipos G."/>
            <person name="Prasanna A.N."/>
            <person name="Walter M.C."/>
            <person name="O'Connor E."/>
            <person name="Balint B."/>
            <person name="Krizsan K."/>
            <person name="Kiss B."/>
            <person name="Hess J."/>
            <person name="Varga T."/>
            <person name="Slot J."/>
            <person name="Riley R."/>
            <person name="Boka B."/>
            <person name="Rigling D."/>
            <person name="Barry K."/>
            <person name="Lee J."/>
            <person name="Mihaltcheva S."/>
            <person name="LaButti K."/>
            <person name="Lipzen A."/>
            <person name="Waldron R."/>
            <person name="Moloney N.M."/>
            <person name="Sperisen C."/>
            <person name="Kredics L."/>
            <person name="Vagvoelgyi C."/>
            <person name="Patrignani A."/>
            <person name="Fitzpatrick D."/>
            <person name="Nagy I."/>
            <person name="Doyle S."/>
            <person name="Anderson J.B."/>
            <person name="Grigoriev I.V."/>
            <person name="Gueldener U."/>
            <person name="Muensterkoetter M."/>
            <person name="Nagy L.G."/>
        </authorList>
    </citation>
    <scope>NUCLEOTIDE SEQUENCE [LARGE SCALE GENOMIC DNA]</scope>
    <source>
        <strain evidence="2">28-4</strain>
    </source>
</reference>
<accession>A0A2H3BMN6</accession>
<sequence length="285" mass="32181">MEAFTHLTKLYKYVKDGPIDVYGRILTEIVECDRPEMLDMCIRRRGHGISFVSVHSDEQEGFHHIVNDESRIYLGLNVHGKKRKDLARESYPNTNGSEDDPTPLLWQAALARSTKVVQYLGSRRPLEAYKFYSISHNDEKAIKIRRTPDLEKVLYEWLGKTNALGESPLTAAVLSNKSETIKAMFDLKSKHLAKSVIHDRTKFAGLNLLMIALETRCGTDVVDLLLARGVDPVGADKIRGWNMSHIMTHKNLGNVVEHGNAIANIDIMKIPRVLAIGMEVQPVQR</sequence>